<sequence>MPKGVNSAEPESIETLDLETINVHDWNRIEYVRLGVLPEDAAGPNGTVSFQLVQFPKIKHGVKSLQANLTYDEIDIVIDGLQKAKERMDALRDDPEKPC</sequence>
<accession>A0A0F9LMG0</accession>
<evidence type="ECO:0000313" key="1">
    <source>
        <dbReference type="EMBL" id="KKM88336.1"/>
    </source>
</evidence>
<dbReference type="EMBL" id="LAZR01006971">
    <property type="protein sequence ID" value="KKM88336.1"/>
    <property type="molecule type" value="Genomic_DNA"/>
</dbReference>
<name>A0A0F9LMG0_9ZZZZ</name>
<proteinExistence type="predicted"/>
<reference evidence="1" key="1">
    <citation type="journal article" date="2015" name="Nature">
        <title>Complex archaea that bridge the gap between prokaryotes and eukaryotes.</title>
        <authorList>
            <person name="Spang A."/>
            <person name="Saw J.H."/>
            <person name="Jorgensen S.L."/>
            <person name="Zaremba-Niedzwiedzka K."/>
            <person name="Martijn J."/>
            <person name="Lind A.E."/>
            <person name="van Eijk R."/>
            <person name="Schleper C."/>
            <person name="Guy L."/>
            <person name="Ettema T.J."/>
        </authorList>
    </citation>
    <scope>NUCLEOTIDE SEQUENCE</scope>
</reference>
<gene>
    <name evidence="1" type="ORF">LCGC14_1259800</name>
</gene>
<protein>
    <submittedName>
        <fullName evidence="1">Uncharacterized protein</fullName>
    </submittedName>
</protein>
<dbReference type="AlphaFoldDB" id="A0A0F9LMG0"/>
<comment type="caution">
    <text evidence="1">The sequence shown here is derived from an EMBL/GenBank/DDBJ whole genome shotgun (WGS) entry which is preliminary data.</text>
</comment>
<organism evidence="1">
    <name type="scientific">marine sediment metagenome</name>
    <dbReference type="NCBI Taxonomy" id="412755"/>
    <lineage>
        <taxon>unclassified sequences</taxon>
        <taxon>metagenomes</taxon>
        <taxon>ecological metagenomes</taxon>
    </lineage>
</organism>